<dbReference type="Pfam" id="PF00293">
    <property type="entry name" value="NUDIX"/>
    <property type="match status" value="1"/>
</dbReference>
<reference evidence="4 5" key="1">
    <citation type="submission" date="2020-08" db="EMBL/GenBank/DDBJ databases">
        <title>Genomic Encyclopedia of Type Strains, Phase III (KMG-III): the genomes of soil and plant-associated and newly described type strains.</title>
        <authorList>
            <person name="Whitman W."/>
        </authorList>
    </citation>
    <scope>NUCLEOTIDE SEQUENCE [LARGE SCALE GENOMIC DNA]</scope>
    <source>
        <strain evidence="4 5">CECT 8840</strain>
    </source>
</reference>
<evidence type="ECO:0000256" key="1">
    <source>
        <dbReference type="ARBA" id="ARBA00001946"/>
    </source>
</evidence>
<dbReference type="Proteomes" id="UP000552644">
    <property type="component" value="Unassembled WGS sequence"/>
</dbReference>
<dbReference type="AlphaFoldDB" id="A0A7W7QHS3"/>
<evidence type="ECO:0000259" key="3">
    <source>
        <dbReference type="PROSITE" id="PS51462"/>
    </source>
</evidence>
<dbReference type="GO" id="GO:0006753">
    <property type="term" value="P:nucleoside phosphate metabolic process"/>
    <property type="evidence" value="ECO:0007669"/>
    <property type="project" value="TreeGrafter"/>
</dbReference>
<sequence length="178" mass="20419">MADIERLSSTVVHETRYMRLRHDEIRRADGSLGVYSYVDKPDFALIIPLEDDGFHLVEQYRYPIGRRSWEFPQGTMPDLATADPEHLAREELRQETGLTAASMRHLGHLHCAPGMTVQGYDVFLATGLRQGQAEREAEEQDLCQRWFPRREVEDMIREGVIVESCSLAAYSLLLLDRG</sequence>
<evidence type="ECO:0000256" key="2">
    <source>
        <dbReference type="ARBA" id="ARBA00022801"/>
    </source>
</evidence>
<dbReference type="GO" id="GO:0016787">
    <property type="term" value="F:hydrolase activity"/>
    <property type="evidence" value="ECO:0007669"/>
    <property type="project" value="UniProtKB-KW"/>
</dbReference>
<dbReference type="GO" id="GO:0019693">
    <property type="term" value="P:ribose phosphate metabolic process"/>
    <property type="evidence" value="ECO:0007669"/>
    <property type="project" value="TreeGrafter"/>
</dbReference>
<evidence type="ECO:0000313" key="4">
    <source>
        <dbReference type="EMBL" id="MBB4913773.1"/>
    </source>
</evidence>
<organism evidence="4 5">
    <name type="scientific">Streptosporangium saharense</name>
    <dbReference type="NCBI Taxonomy" id="1706840"/>
    <lineage>
        <taxon>Bacteria</taxon>
        <taxon>Bacillati</taxon>
        <taxon>Actinomycetota</taxon>
        <taxon>Actinomycetes</taxon>
        <taxon>Streptosporangiales</taxon>
        <taxon>Streptosporangiaceae</taxon>
        <taxon>Streptosporangium</taxon>
    </lineage>
</organism>
<dbReference type="Gene3D" id="3.90.79.10">
    <property type="entry name" value="Nucleoside Triphosphate Pyrophosphohydrolase"/>
    <property type="match status" value="1"/>
</dbReference>
<feature type="domain" description="Nudix hydrolase" evidence="3">
    <location>
        <begin position="39"/>
        <end position="169"/>
    </location>
</feature>
<dbReference type="CDD" id="cd24161">
    <property type="entry name" value="NUDIX_ADPRase_Ndx2"/>
    <property type="match status" value="1"/>
</dbReference>
<gene>
    <name evidence="4" type="ORF">FHS44_000845</name>
</gene>
<comment type="caution">
    <text evidence="4">The sequence shown here is derived from an EMBL/GenBank/DDBJ whole genome shotgun (WGS) entry which is preliminary data.</text>
</comment>
<dbReference type="PROSITE" id="PS51462">
    <property type="entry name" value="NUDIX"/>
    <property type="match status" value="1"/>
</dbReference>
<comment type="cofactor">
    <cofactor evidence="1">
        <name>Mg(2+)</name>
        <dbReference type="ChEBI" id="CHEBI:18420"/>
    </cofactor>
</comment>
<dbReference type="InterPro" id="IPR000086">
    <property type="entry name" value="NUDIX_hydrolase_dom"/>
</dbReference>
<proteinExistence type="predicted"/>
<dbReference type="RefSeq" id="WP_184712508.1">
    <property type="nucleotide sequence ID" value="NZ_JACHJP010000001.1"/>
</dbReference>
<dbReference type="PANTHER" id="PTHR11839">
    <property type="entry name" value="UDP/ADP-SUGAR PYROPHOSPHATASE"/>
    <property type="match status" value="1"/>
</dbReference>
<protein>
    <submittedName>
        <fullName evidence="4">8-oxo-dGTP pyrophosphatase MutT (NUDIX family)</fullName>
    </submittedName>
</protein>
<dbReference type="GO" id="GO:0005829">
    <property type="term" value="C:cytosol"/>
    <property type="evidence" value="ECO:0007669"/>
    <property type="project" value="TreeGrafter"/>
</dbReference>
<dbReference type="EMBL" id="JACHJP010000001">
    <property type="protein sequence ID" value="MBB4913773.1"/>
    <property type="molecule type" value="Genomic_DNA"/>
</dbReference>
<name>A0A7W7QHS3_9ACTN</name>
<keyword evidence="2" id="KW-0378">Hydrolase</keyword>
<dbReference type="SUPFAM" id="SSF55811">
    <property type="entry name" value="Nudix"/>
    <property type="match status" value="1"/>
</dbReference>
<keyword evidence="5" id="KW-1185">Reference proteome</keyword>
<evidence type="ECO:0000313" key="5">
    <source>
        <dbReference type="Proteomes" id="UP000552644"/>
    </source>
</evidence>
<accession>A0A7W7QHS3</accession>
<dbReference type="InterPro" id="IPR015797">
    <property type="entry name" value="NUDIX_hydrolase-like_dom_sf"/>
</dbReference>
<dbReference type="PANTHER" id="PTHR11839:SF18">
    <property type="entry name" value="NUDIX HYDROLASE DOMAIN-CONTAINING PROTEIN"/>
    <property type="match status" value="1"/>
</dbReference>